<dbReference type="CDD" id="cd06062">
    <property type="entry name" value="H2MP_MemB-H2up"/>
    <property type="match status" value="1"/>
</dbReference>
<dbReference type="Proteomes" id="UP000214880">
    <property type="component" value="Unassembled WGS sequence"/>
</dbReference>
<keyword evidence="4 7" id="KW-0479">Metal-binding</keyword>
<comment type="similarity">
    <text evidence="1">Belongs to the peptidase A31 family.</text>
</comment>
<dbReference type="SUPFAM" id="SSF53163">
    <property type="entry name" value="HybD-like"/>
    <property type="match status" value="1"/>
</dbReference>
<name>A0A1G9MP01_9FIRM</name>
<evidence type="ECO:0000256" key="4">
    <source>
        <dbReference type="ARBA" id="ARBA00022723"/>
    </source>
</evidence>
<evidence type="ECO:0000313" key="8">
    <source>
        <dbReference type="EMBL" id="SDL75637.1"/>
    </source>
</evidence>
<gene>
    <name evidence="8" type="ORF">SAMN04488502_101742</name>
</gene>
<dbReference type="EMBL" id="FNHB01000001">
    <property type="protein sequence ID" value="SDL75637.1"/>
    <property type="molecule type" value="Genomic_DNA"/>
</dbReference>
<reference evidence="8 9" key="1">
    <citation type="submission" date="2016-10" db="EMBL/GenBank/DDBJ databases">
        <authorList>
            <person name="de Groot N.N."/>
        </authorList>
    </citation>
    <scope>NUCLEOTIDE SEQUENCE [LARGE SCALE GENOMIC DNA]</scope>
    <source>
        <strain evidence="8 9">DSM 1736</strain>
    </source>
</reference>
<proteinExistence type="inferred from homology"/>
<dbReference type="PRINTS" id="PR00446">
    <property type="entry name" value="HYDRGNUPTAKE"/>
</dbReference>
<dbReference type="NCBIfam" id="TIGR00072">
    <property type="entry name" value="hydrog_prot"/>
    <property type="match status" value="1"/>
</dbReference>
<dbReference type="GO" id="GO:0016485">
    <property type="term" value="P:protein processing"/>
    <property type="evidence" value="ECO:0007669"/>
    <property type="project" value="InterPro"/>
</dbReference>
<dbReference type="Gene3D" id="3.40.50.1450">
    <property type="entry name" value="HybD-like"/>
    <property type="match status" value="1"/>
</dbReference>
<evidence type="ECO:0000256" key="5">
    <source>
        <dbReference type="ARBA" id="ARBA00022750"/>
    </source>
</evidence>
<sequence>MPEITVLGVGNILLQDEGFGVRVIEELGKTYNFAQNVEVLDGGTLGLGLLPYLKGTDKLIIVDAVAGTLAPGEFYQFTANEIAAYFGSSLSLHELGLQEVLAALEMLEKPVKDMVIFGIQPACVAPGLELSPLISGKVGPAMEKVLEQLRVWQVEIALAESISFAGGCWKGRRS</sequence>
<dbReference type="RefSeq" id="WP_092068418.1">
    <property type="nucleotide sequence ID" value="NZ_FNHB01000001.1"/>
</dbReference>
<accession>A0A1G9MP01</accession>
<dbReference type="NCBIfam" id="TIGR00140">
    <property type="entry name" value="hupD"/>
    <property type="match status" value="1"/>
</dbReference>
<dbReference type="InterPro" id="IPR004419">
    <property type="entry name" value="Pept_A31_hyd_express"/>
</dbReference>
<protein>
    <submittedName>
        <fullName evidence="8">Hydrogenase maturation protease</fullName>
    </submittedName>
</protein>
<dbReference type="PANTHER" id="PTHR30302">
    <property type="entry name" value="HYDROGENASE 1 MATURATION PROTEASE"/>
    <property type="match status" value="1"/>
</dbReference>
<dbReference type="PANTHER" id="PTHR30302:SF1">
    <property type="entry name" value="HYDROGENASE 2 MATURATION PROTEASE"/>
    <property type="match status" value="1"/>
</dbReference>
<feature type="binding site" evidence="7">
    <location>
        <position position="63"/>
    </location>
    <ligand>
        <name>Ni(2+)</name>
        <dbReference type="ChEBI" id="CHEBI:49786"/>
    </ligand>
</feature>
<dbReference type="AlphaFoldDB" id="A0A1G9MP01"/>
<keyword evidence="3 8" id="KW-0645">Protease</keyword>
<evidence type="ECO:0000256" key="7">
    <source>
        <dbReference type="PIRSR" id="PIRSR604419-1"/>
    </source>
</evidence>
<feature type="binding site" evidence="7">
    <location>
        <position position="93"/>
    </location>
    <ligand>
        <name>Ni(2+)</name>
        <dbReference type="ChEBI" id="CHEBI:49786"/>
    </ligand>
</feature>
<dbReference type="STRING" id="146817.SAMN04488502_101742"/>
<dbReference type="InterPro" id="IPR023430">
    <property type="entry name" value="Pept_HybD-like_dom_sf"/>
</dbReference>
<evidence type="ECO:0000256" key="6">
    <source>
        <dbReference type="ARBA" id="ARBA00022801"/>
    </source>
</evidence>
<evidence type="ECO:0000256" key="1">
    <source>
        <dbReference type="ARBA" id="ARBA00006814"/>
    </source>
</evidence>
<dbReference type="GO" id="GO:0008047">
    <property type="term" value="F:enzyme activator activity"/>
    <property type="evidence" value="ECO:0007669"/>
    <property type="project" value="InterPro"/>
</dbReference>
<keyword evidence="5" id="KW-0064">Aspartyl protease</keyword>
<dbReference type="InterPro" id="IPR000671">
    <property type="entry name" value="Peptidase_A31"/>
</dbReference>
<organism evidence="8 9">
    <name type="scientific">Dendrosporobacter quercicolus</name>
    <dbReference type="NCBI Taxonomy" id="146817"/>
    <lineage>
        <taxon>Bacteria</taxon>
        <taxon>Bacillati</taxon>
        <taxon>Bacillota</taxon>
        <taxon>Negativicutes</taxon>
        <taxon>Selenomonadales</taxon>
        <taxon>Sporomusaceae</taxon>
        <taxon>Dendrosporobacter</taxon>
    </lineage>
</organism>
<feature type="binding site" evidence="7">
    <location>
        <position position="17"/>
    </location>
    <ligand>
        <name>Ni(2+)</name>
        <dbReference type="ChEBI" id="CHEBI:49786"/>
    </ligand>
</feature>
<dbReference type="GO" id="GO:0046872">
    <property type="term" value="F:metal ion binding"/>
    <property type="evidence" value="ECO:0007669"/>
    <property type="project" value="UniProtKB-KW"/>
</dbReference>
<dbReference type="GO" id="GO:0004190">
    <property type="term" value="F:aspartic-type endopeptidase activity"/>
    <property type="evidence" value="ECO:0007669"/>
    <property type="project" value="UniProtKB-KW"/>
</dbReference>
<keyword evidence="6" id="KW-0378">Hydrolase</keyword>
<evidence type="ECO:0000256" key="3">
    <source>
        <dbReference type="ARBA" id="ARBA00022670"/>
    </source>
</evidence>
<evidence type="ECO:0000313" key="9">
    <source>
        <dbReference type="Proteomes" id="UP000214880"/>
    </source>
</evidence>
<keyword evidence="2 7" id="KW-0533">Nickel</keyword>
<dbReference type="OrthoDB" id="9794619at2"/>
<dbReference type="FunFam" id="3.40.50.1450:FF:000002">
    <property type="entry name" value="Hydrogenase 1 maturation protease"/>
    <property type="match status" value="1"/>
</dbReference>
<keyword evidence="9" id="KW-1185">Reference proteome</keyword>
<dbReference type="Pfam" id="PF01750">
    <property type="entry name" value="HycI"/>
    <property type="match status" value="1"/>
</dbReference>
<evidence type="ECO:0000256" key="2">
    <source>
        <dbReference type="ARBA" id="ARBA00022596"/>
    </source>
</evidence>